<keyword evidence="11" id="KW-0472">Membrane</keyword>
<dbReference type="OrthoDB" id="189958at2"/>
<comment type="similarity">
    <text evidence="2">Belongs to the BexD/CtrA/VexA family.</text>
</comment>
<keyword evidence="8" id="KW-0625">Polysaccharide transport</keyword>
<keyword evidence="13" id="KW-0998">Cell outer membrane</keyword>
<proteinExistence type="inferred from homology"/>
<evidence type="ECO:0000259" key="17">
    <source>
        <dbReference type="Pfam" id="PF22461"/>
    </source>
</evidence>
<feature type="signal peptide" evidence="15">
    <location>
        <begin position="1"/>
        <end position="26"/>
    </location>
</feature>
<dbReference type="InterPro" id="IPR049712">
    <property type="entry name" value="Poly_export"/>
</dbReference>
<gene>
    <name evidence="18" type="ORF">Verru16b_00784</name>
</gene>
<feature type="domain" description="Polysaccharide export protein N-terminal" evidence="16">
    <location>
        <begin position="27"/>
        <end position="102"/>
    </location>
</feature>
<evidence type="ECO:0000256" key="11">
    <source>
        <dbReference type="ARBA" id="ARBA00023136"/>
    </source>
</evidence>
<dbReference type="GO" id="GO:0015288">
    <property type="term" value="F:porin activity"/>
    <property type="evidence" value="ECO:0007669"/>
    <property type="project" value="UniProtKB-KW"/>
</dbReference>
<keyword evidence="5" id="KW-0762">Sugar transport</keyword>
<dbReference type="RefSeq" id="WP_069961056.1">
    <property type="nucleotide sequence ID" value="NZ_CP016094.1"/>
</dbReference>
<dbReference type="InterPro" id="IPR054765">
    <property type="entry name" value="SLBB_dom"/>
</dbReference>
<dbReference type="GO" id="GO:0006811">
    <property type="term" value="P:monoatomic ion transport"/>
    <property type="evidence" value="ECO:0007669"/>
    <property type="project" value="UniProtKB-KW"/>
</dbReference>
<comment type="subcellular location">
    <subcellularLocation>
        <location evidence="1">Cell outer membrane</location>
        <topology evidence="1">Multi-pass membrane protein</topology>
    </subcellularLocation>
</comment>
<evidence type="ECO:0000256" key="2">
    <source>
        <dbReference type="ARBA" id="ARBA00009450"/>
    </source>
</evidence>
<evidence type="ECO:0000256" key="12">
    <source>
        <dbReference type="ARBA" id="ARBA00023139"/>
    </source>
</evidence>
<dbReference type="AlphaFoldDB" id="A0A1D8AS92"/>
<dbReference type="GO" id="GO:0015159">
    <property type="term" value="F:polysaccharide transmembrane transporter activity"/>
    <property type="evidence" value="ECO:0007669"/>
    <property type="project" value="InterPro"/>
</dbReference>
<dbReference type="Proteomes" id="UP000095228">
    <property type="component" value="Chromosome"/>
</dbReference>
<evidence type="ECO:0000256" key="15">
    <source>
        <dbReference type="SAM" id="SignalP"/>
    </source>
</evidence>
<keyword evidence="19" id="KW-1185">Reference proteome</keyword>
<evidence type="ECO:0000256" key="6">
    <source>
        <dbReference type="ARBA" id="ARBA00022692"/>
    </source>
</evidence>
<dbReference type="EMBL" id="CP016094">
    <property type="protein sequence ID" value="AOS43729.1"/>
    <property type="molecule type" value="Genomic_DNA"/>
</dbReference>
<name>A0A1D8AS92_9BACT</name>
<evidence type="ECO:0000256" key="7">
    <source>
        <dbReference type="ARBA" id="ARBA00022729"/>
    </source>
</evidence>
<evidence type="ECO:0000256" key="10">
    <source>
        <dbReference type="ARBA" id="ARBA00023114"/>
    </source>
</evidence>
<dbReference type="Gene3D" id="3.10.560.10">
    <property type="entry name" value="Outer membrane lipoprotein wza domain like"/>
    <property type="match status" value="1"/>
</dbReference>
<dbReference type="GO" id="GO:0009279">
    <property type="term" value="C:cell outer membrane"/>
    <property type="evidence" value="ECO:0007669"/>
    <property type="project" value="UniProtKB-SubCell"/>
</dbReference>
<evidence type="ECO:0000256" key="14">
    <source>
        <dbReference type="ARBA" id="ARBA00023288"/>
    </source>
</evidence>
<keyword evidence="9" id="KW-0406">Ion transport</keyword>
<evidence type="ECO:0000313" key="19">
    <source>
        <dbReference type="Proteomes" id="UP000095228"/>
    </source>
</evidence>
<evidence type="ECO:0000256" key="4">
    <source>
        <dbReference type="ARBA" id="ARBA00022452"/>
    </source>
</evidence>
<evidence type="ECO:0000256" key="9">
    <source>
        <dbReference type="ARBA" id="ARBA00023065"/>
    </source>
</evidence>
<keyword evidence="6" id="KW-0812">Transmembrane</keyword>
<keyword evidence="12" id="KW-0564">Palmitate</keyword>
<keyword evidence="14" id="KW-0449">Lipoprotein</keyword>
<evidence type="ECO:0000256" key="1">
    <source>
        <dbReference type="ARBA" id="ARBA00004571"/>
    </source>
</evidence>
<dbReference type="InterPro" id="IPR003715">
    <property type="entry name" value="Poly_export_N"/>
</dbReference>
<dbReference type="STRING" id="1838286.Verru16b_00784"/>
<dbReference type="Pfam" id="PF22461">
    <property type="entry name" value="SLBB_2"/>
    <property type="match status" value="1"/>
</dbReference>
<dbReference type="PANTHER" id="PTHR33619">
    <property type="entry name" value="POLYSACCHARIDE EXPORT PROTEIN GFCE-RELATED"/>
    <property type="match status" value="1"/>
</dbReference>
<dbReference type="Pfam" id="PF02563">
    <property type="entry name" value="Poly_export"/>
    <property type="match status" value="1"/>
</dbReference>
<feature type="domain" description="SLBB" evidence="17">
    <location>
        <begin position="110"/>
        <end position="191"/>
    </location>
</feature>
<evidence type="ECO:0000256" key="5">
    <source>
        <dbReference type="ARBA" id="ARBA00022597"/>
    </source>
</evidence>
<keyword evidence="3" id="KW-0813">Transport</keyword>
<keyword evidence="7 15" id="KW-0732">Signal</keyword>
<accession>A0A1D8AS92</accession>
<sequence length="196" mass="22045">MSRLVSRTLRTAGLMLGLVVSLSAQTQANTDYILRPSDLVRVQIFQEEDLERVVRITQENTITLPLIGTVEVKDRTVRQTEELIRALYDKDYLVNPQVNLTVMEYSESTVQVVGAVNRPGAVPFPPEQKLTLVEAIARAGGQSRIADLRKVRLSRTTTDGRTENFTVNVDELMKQGSGEQWYLTKGDVIFVPERLL</sequence>
<protein>
    <submittedName>
        <fullName evidence="18">Polysaccharide biosynthesis/export protein</fullName>
    </submittedName>
</protein>
<keyword evidence="10" id="KW-0626">Porin</keyword>
<evidence type="ECO:0000313" key="18">
    <source>
        <dbReference type="EMBL" id="AOS43729.1"/>
    </source>
</evidence>
<evidence type="ECO:0000259" key="16">
    <source>
        <dbReference type="Pfam" id="PF02563"/>
    </source>
</evidence>
<reference evidence="18 19" key="1">
    <citation type="submission" date="2016-06" db="EMBL/GenBank/DDBJ databases">
        <title>Three novel species with peptidoglycan cell walls form the new genus Lacunisphaera gen. nov. in the family Opitutaceae of the verrucomicrobial subdivision 4.</title>
        <authorList>
            <person name="Rast P."/>
            <person name="Gloeckner I."/>
            <person name="Jogler M."/>
            <person name="Boedeker C."/>
            <person name="Jeske O."/>
            <person name="Wiegand S."/>
            <person name="Reinhardt R."/>
            <person name="Schumann P."/>
            <person name="Rohde M."/>
            <person name="Spring S."/>
            <person name="Gloeckner F.O."/>
            <person name="Jogler C."/>
        </authorList>
    </citation>
    <scope>NUCLEOTIDE SEQUENCE [LARGE SCALE GENOMIC DNA]</scope>
    <source>
        <strain evidence="18 19">IG16b</strain>
    </source>
</reference>
<dbReference type="PANTHER" id="PTHR33619:SF3">
    <property type="entry name" value="POLYSACCHARIDE EXPORT PROTEIN GFCE-RELATED"/>
    <property type="match status" value="1"/>
</dbReference>
<evidence type="ECO:0000256" key="3">
    <source>
        <dbReference type="ARBA" id="ARBA00022448"/>
    </source>
</evidence>
<evidence type="ECO:0000256" key="13">
    <source>
        <dbReference type="ARBA" id="ARBA00023237"/>
    </source>
</evidence>
<feature type="chain" id="PRO_5009105027" evidence="15">
    <location>
        <begin position="27"/>
        <end position="196"/>
    </location>
</feature>
<dbReference type="KEGG" id="obg:Verru16b_00784"/>
<evidence type="ECO:0000256" key="8">
    <source>
        <dbReference type="ARBA" id="ARBA00023047"/>
    </source>
</evidence>
<keyword evidence="4" id="KW-1134">Transmembrane beta strand</keyword>
<dbReference type="GO" id="GO:0046930">
    <property type="term" value="C:pore complex"/>
    <property type="evidence" value="ECO:0007669"/>
    <property type="project" value="UniProtKB-KW"/>
</dbReference>
<organism evidence="18 19">
    <name type="scientific">Lacunisphaera limnophila</name>
    <dbReference type="NCBI Taxonomy" id="1838286"/>
    <lineage>
        <taxon>Bacteria</taxon>
        <taxon>Pseudomonadati</taxon>
        <taxon>Verrucomicrobiota</taxon>
        <taxon>Opitutia</taxon>
        <taxon>Opitutales</taxon>
        <taxon>Opitutaceae</taxon>
        <taxon>Lacunisphaera</taxon>
    </lineage>
</organism>